<keyword evidence="2" id="KW-0813">Transport</keyword>
<feature type="transmembrane region" description="Helical" evidence="8">
    <location>
        <begin position="521"/>
        <end position="543"/>
    </location>
</feature>
<gene>
    <name evidence="9" type="ORF">GCM10010151_61730</name>
</gene>
<feature type="transmembrane region" description="Helical" evidence="8">
    <location>
        <begin position="256"/>
        <end position="277"/>
    </location>
</feature>
<proteinExistence type="predicted"/>
<evidence type="ECO:0000256" key="5">
    <source>
        <dbReference type="ARBA" id="ARBA00022989"/>
    </source>
</evidence>
<evidence type="ECO:0000256" key="2">
    <source>
        <dbReference type="ARBA" id="ARBA00022448"/>
    </source>
</evidence>
<comment type="subcellular location">
    <subcellularLocation>
        <location evidence="1">Cell membrane</location>
        <topology evidence="1">Multi-pass membrane protein</topology>
    </subcellularLocation>
</comment>
<evidence type="ECO:0000256" key="6">
    <source>
        <dbReference type="ARBA" id="ARBA00023136"/>
    </source>
</evidence>
<evidence type="ECO:0000313" key="10">
    <source>
        <dbReference type="Proteomes" id="UP001501822"/>
    </source>
</evidence>
<feature type="compositionally biased region" description="Low complexity" evidence="7">
    <location>
        <begin position="619"/>
        <end position="633"/>
    </location>
</feature>
<sequence length="642" mass="65892">MAPHPPPPPVTGRPATGRYGGIGLLLALPAALLTIVCLVVPTGQTIVRSLQESRLFGRSHGFAGLDNYLTLLKQGDFWHTLGFCVLLAIVPVIVAVLIGPALAAALDQAGTWPRRTGRVLLSLPLVVFSPAAVALAWQMGQTGAGGSGVAKVFGRIDSPGKAFGVVPLITGAATFGVVCGLALLVFLPVLRGRREGRRAAPAMVAVASVVALAVLATCVQAFTFPTVLGGARRATTPVGLEYTLTFRMGDLGVGSAQATIVGLILAVLGVAATLIAIRTGLGVELAPAPPRGAPEPGRRPDPGRAVLGLLAAVVVLIFAVLASWPWLSALFSGGYGGRAPASPARLYLNTWLPPLLGALVSVGAAFLAALGIGGLRPLGRRSEWLLLPSAPWLFVGIGPLAVADYQNERDLHLLGKFPSLISPILVSVPALLILTLFCRRHAARWRARRAAGAPAAPAFFATVVVPALPLAGLLVGAVTLIGGQGLLWPFLTGDRPGTRTAPIELILQIQQTFRVNANVGLTTPVVVVVLALIALAALQILYLDRLVITTGPDEDAGGMARFVPPAGVSRFAPPAGPPVPAPPYGGGPGLPPPSGPAFPFPPPAPPAPGGRRTSDDEIPAAAPEDPAPADTPAADPPRRQDD</sequence>
<evidence type="ECO:0000313" key="9">
    <source>
        <dbReference type="EMBL" id="GAA0363293.1"/>
    </source>
</evidence>
<dbReference type="PANTHER" id="PTHR30193:SF37">
    <property type="entry name" value="INNER MEMBRANE ABC TRANSPORTER PERMEASE PROTEIN YCJO"/>
    <property type="match status" value="1"/>
</dbReference>
<reference evidence="9 10" key="1">
    <citation type="journal article" date="2019" name="Int. J. Syst. Evol. Microbiol.">
        <title>The Global Catalogue of Microorganisms (GCM) 10K type strain sequencing project: providing services to taxonomists for standard genome sequencing and annotation.</title>
        <authorList>
            <consortium name="The Broad Institute Genomics Platform"/>
            <consortium name="The Broad Institute Genome Sequencing Center for Infectious Disease"/>
            <person name="Wu L."/>
            <person name="Ma J."/>
        </authorList>
    </citation>
    <scope>NUCLEOTIDE SEQUENCE [LARGE SCALE GENOMIC DNA]</scope>
    <source>
        <strain evidence="9 10">JCM 3146</strain>
    </source>
</reference>
<keyword evidence="6 8" id="KW-0472">Membrane</keyword>
<feature type="transmembrane region" description="Helical" evidence="8">
    <location>
        <begin position="168"/>
        <end position="190"/>
    </location>
</feature>
<feature type="transmembrane region" description="Helical" evidence="8">
    <location>
        <begin position="384"/>
        <end position="405"/>
    </location>
</feature>
<dbReference type="EMBL" id="BAAABM010000056">
    <property type="protein sequence ID" value="GAA0363293.1"/>
    <property type="molecule type" value="Genomic_DNA"/>
</dbReference>
<dbReference type="PANTHER" id="PTHR30193">
    <property type="entry name" value="ABC TRANSPORTER PERMEASE PROTEIN"/>
    <property type="match status" value="1"/>
</dbReference>
<name>A0ABN0XGK9_9ACTN</name>
<feature type="transmembrane region" description="Helical" evidence="8">
    <location>
        <begin position="458"/>
        <end position="481"/>
    </location>
</feature>
<feature type="transmembrane region" description="Helical" evidence="8">
    <location>
        <begin position="202"/>
        <end position="222"/>
    </location>
</feature>
<organism evidence="9 10">
    <name type="scientific">Actinoallomurus spadix</name>
    <dbReference type="NCBI Taxonomy" id="79912"/>
    <lineage>
        <taxon>Bacteria</taxon>
        <taxon>Bacillati</taxon>
        <taxon>Actinomycetota</taxon>
        <taxon>Actinomycetes</taxon>
        <taxon>Streptosporangiales</taxon>
        <taxon>Thermomonosporaceae</taxon>
        <taxon>Actinoallomurus</taxon>
    </lineage>
</organism>
<feature type="transmembrane region" description="Helical" evidence="8">
    <location>
        <begin position="77"/>
        <end position="106"/>
    </location>
</feature>
<feature type="transmembrane region" description="Helical" evidence="8">
    <location>
        <begin position="21"/>
        <end position="41"/>
    </location>
</feature>
<evidence type="ECO:0008006" key="11">
    <source>
        <dbReference type="Google" id="ProtNLM"/>
    </source>
</evidence>
<accession>A0ABN0XGK9</accession>
<evidence type="ECO:0000256" key="7">
    <source>
        <dbReference type="SAM" id="MobiDB-lite"/>
    </source>
</evidence>
<dbReference type="InterPro" id="IPR051393">
    <property type="entry name" value="ABC_transporter_permease"/>
</dbReference>
<keyword evidence="4 8" id="KW-0812">Transmembrane</keyword>
<dbReference type="SUPFAM" id="SSF161098">
    <property type="entry name" value="MetI-like"/>
    <property type="match status" value="1"/>
</dbReference>
<feature type="region of interest" description="Disordered" evidence="7">
    <location>
        <begin position="573"/>
        <end position="642"/>
    </location>
</feature>
<dbReference type="Gene3D" id="1.10.3720.10">
    <property type="entry name" value="MetI-like"/>
    <property type="match status" value="1"/>
</dbReference>
<dbReference type="Proteomes" id="UP001501822">
    <property type="component" value="Unassembled WGS sequence"/>
</dbReference>
<keyword evidence="3" id="KW-1003">Cell membrane</keyword>
<evidence type="ECO:0000256" key="4">
    <source>
        <dbReference type="ARBA" id="ARBA00022692"/>
    </source>
</evidence>
<feature type="compositionally biased region" description="Pro residues" evidence="7">
    <location>
        <begin position="574"/>
        <end position="608"/>
    </location>
</feature>
<evidence type="ECO:0000256" key="3">
    <source>
        <dbReference type="ARBA" id="ARBA00022475"/>
    </source>
</evidence>
<evidence type="ECO:0000256" key="8">
    <source>
        <dbReference type="SAM" id="Phobius"/>
    </source>
</evidence>
<evidence type="ECO:0000256" key="1">
    <source>
        <dbReference type="ARBA" id="ARBA00004651"/>
    </source>
</evidence>
<dbReference type="InterPro" id="IPR035906">
    <property type="entry name" value="MetI-like_sf"/>
</dbReference>
<feature type="transmembrane region" description="Helical" evidence="8">
    <location>
        <begin position="118"/>
        <end position="137"/>
    </location>
</feature>
<dbReference type="RefSeq" id="WP_252806341.1">
    <property type="nucleotide sequence ID" value="NZ_BAAABM010000056.1"/>
</dbReference>
<feature type="transmembrane region" description="Helical" evidence="8">
    <location>
        <begin position="351"/>
        <end position="372"/>
    </location>
</feature>
<comment type="caution">
    <text evidence="9">The sequence shown here is derived from an EMBL/GenBank/DDBJ whole genome shotgun (WGS) entry which is preliminary data.</text>
</comment>
<keyword evidence="5 8" id="KW-1133">Transmembrane helix</keyword>
<feature type="transmembrane region" description="Helical" evidence="8">
    <location>
        <begin position="306"/>
        <end position="331"/>
    </location>
</feature>
<keyword evidence="10" id="KW-1185">Reference proteome</keyword>
<feature type="transmembrane region" description="Helical" evidence="8">
    <location>
        <begin position="417"/>
        <end position="437"/>
    </location>
</feature>
<protein>
    <recommendedName>
        <fullName evidence="11">Sugar ABC transporter permease</fullName>
    </recommendedName>
</protein>